<accession>A0AAV1KZB5</accession>
<dbReference type="AlphaFoldDB" id="A0AAV1KZB5"/>
<proteinExistence type="predicted"/>
<dbReference type="Proteomes" id="UP001314205">
    <property type="component" value="Unassembled WGS sequence"/>
</dbReference>
<comment type="caution">
    <text evidence="2">The sequence shown here is derived from an EMBL/GenBank/DDBJ whole genome shotgun (WGS) entry which is preliminary data.</text>
</comment>
<keyword evidence="3" id="KW-1185">Reference proteome</keyword>
<sequence length="115" mass="12986">MVLSSLVTNREDIDGATFKGRAGGLEVRQSLAEYTALYREYEQLEKSLGAGYAPELARRRDELQRELASREEHIRKVVKEYENTADTEPTMLRASASIAEDSYRHSTFKLNSGDA</sequence>
<protein>
    <submittedName>
        <fullName evidence="2">Uncharacterized protein</fullName>
    </submittedName>
</protein>
<organism evidence="2 3">
    <name type="scientific">Parnassius mnemosyne</name>
    <name type="common">clouded apollo</name>
    <dbReference type="NCBI Taxonomy" id="213953"/>
    <lineage>
        <taxon>Eukaryota</taxon>
        <taxon>Metazoa</taxon>
        <taxon>Ecdysozoa</taxon>
        <taxon>Arthropoda</taxon>
        <taxon>Hexapoda</taxon>
        <taxon>Insecta</taxon>
        <taxon>Pterygota</taxon>
        <taxon>Neoptera</taxon>
        <taxon>Endopterygota</taxon>
        <taxon>Lepidoptera</taxon>
        <taxon>Glossata</taxon>
        <taxon>Ditrysia</taxon>
        <taxon>Papilionoidea</taxon>
        <taxon>Papilionidae</taxon>
        <taxon>Parnassiinae</taxon>
        <taxon>Parnassini</taxon>
        <taxon>Parnassius</taxon>
        <taxon>Driopa</taxon>
    </lineage>
</organism>
<name>A0AAV1KZB5_9NEOP</name>
<dbReference type="EMBL" id="CAVLGL010000082">
    <property type="protein sequence ID" value="CAK1588366.1"/>
    <property type="molecule type" value="Genomic_DNA"/>
</dbReference>
<evidence type="ECO:0000313" key="3">
    <source>
        <dbReference type="Proteomes" id="UP001314205"/>
    </source>
</evidence>
<evidence type="ECO:0000256" key="1">
    <source>
        <dbReference type="SAM" id="Coils"/>
    </source>
</evidence>
<keyword evidence="1" id="KW-0175">Coiled coil</keyword>
<feature type="coiled-coil region" evidence="1">
    <location>
        <begin position="27"/>
        <end position="80"/>
    </location>
</feature>
<reference evidence="2 3" key="1">
    <citation type="submission" date="2023-11" db="EMBL/GenBank/DDBJ databases">
        <authorList>
            <person name="Hedman E."/>
            <person name="Englund M."/>
            <person name="Stromberg M."/>
            <person name="Nyberg Akerstrom W."/>
            <person name="Nylinder S."/>
            <person name="Jareborg N."/>
            <person name="Kallberg Y."/>
            <person name="Kronander E."/>
        </authorList>
    </citation>
    <scope>NUCLEOTIDE SEQUENCE [LARGE SCALE GENOMIC DNA]</scope>
</reference>
<gene>
    <name evidence="2" type="ORF">PARMNEM_LOCUS9012</name>
</gene>
<evidence type="ECO:0000313" key="2">
    <source>
        <dbReference type="EMBL" id="CAK1588366.1"/>
    </source>
</evidence>